<feature type="transmembrane region" description="Helical" evidence="10">
    <location>
        <begin position="418"/>
        <end position="437"/>
    </location>
</feature>
<dbReference type="CDD" id="cd13131">
    <property type="entry name" value="MATE_NorM_like"/>
    <property type="match status" value="1"/>
</dbReference>
<comment type="subcellular location">
    <subcellularLocation>
        <location evidence="1">Cell inner membrane</location>
        <topology evidence="1">Multi-pass membrane protein</topology>
    </subcellularLocation>
</comment>
<dbReference type="Pfam" id="PF01554">
    <property type="entry name" value="MatE"/>
    <property type="match status" value="2"/>
</dbReference>
<evidence type="ECO:0000256" key="1">
    <source>
        <dbReference type="ARBA" id="ARBA00004429"/>
    </source>
</evidence>
<protein>
    <recommendedName>
        <fullName evidence="9">Multidrug-efflux transporter</fullName>
    </recommendedName>
</protein>
<evidence type="ECO:0000256" key="9">
    <source>
        <dbReference type="ARBA" id="ARBA00031636"/>
    </source>
</evidence>
<gene>
    <name evidence="11" type="ORF">SAMN04488001_2277</name>
</gene>
<dbReference type="RefSeq" id="WP_089947040.1">
    <property type="nucleotide sequence ID" value="NZ_FNOI01000003.1"/>
</dbReference>
<evidence type="ECO:0000256" key="5">
    <source>
        <dbReference type="ARBA" id="ARBA00022692"/>
    </source>
</evidence>
<dbReference type="GO" id="GO:0015297">
    <property type="term" value="F:antiporter activity"/>
    <property type="evidence" value="ECO:0007669"/>
    <property type="project" value="UniProtKB-KW"/>
</dbReference>
<feature type="transmembrane region" description="Helical" evidence="10">
    <location>
        <begin position="89"/>
        <end position="108"/>
    </location>
</feature>
<dbReference type="InterPro" id="IPR050222">
    <property type="entry name" value="MATE_MdtK"/>
</dbReference>
<dbReference type="InterPro" id="IPR048279">
    <property type="entry name" value="MdtK-like"/>
</dbReference>
<reference evidence="12" key="1">
    <citation type="submission" date="2016-10" db="EMBL/GenBank/DDBJ databases">
        <authorList>
            <person name="Varghese N."/>
            <person name="Submissions S."/>
        </authorList>
    </citation>
    <scope>NUCLEOTIDE SEQUENCE [LARGE SCALE GENOMIC DNA]</scope>
    <source>
        <strain evidence="12">DSM 26922</strain>
    </source>
</reference>
<feature type="transmembrane region" description="Helical" evidence="10">
    <location>
        <begin position="243"/>
        <end position="264"/>
    </location>
</feature>
<dbReference type="PANTHER" id="PTHR43298:SF2">
    <property type="entry name" value="FMN_FAD EXPORTER YEEO-RELATED"/>
    <property type="match status" value="1"/>
</dbReference>
<evidence type="ECO:0000256" key="4">
    <source>
        <dbReference type="ARBA" id="ARBA00022475"/>
    </source>
</evidence>
<dbReference type="AlphaFoldDB" id="A0A1H2YCX0"/>
<evidence type="ECO:0000256" key="6">
    <source>
        <dbReference type="ARBA" id="ARBA00022989"/>
    </source>
</evidence>
<feature type="transmembrane region" description="Helical" evidence="10">
    <location>
        <begin position="391"/>
        <end position="412"/>
    </location>
</feature>
<evidence type="ECO:0000313" key="11">
    <source>
        <dbReference type="EMBL" id="SDX02379.1"/>
    </source>
</evidence>
<keyword evidence="4" id="KW-1003">Cell membrane</keyword>
<keyword evidence="12" id="KW-1185">Reference proteome</keyword>
<evidence type="ECO:0000256" key="7">
    <source>
        <dbReference type="ARBA" id="ARBA00023065"/>
    </source>
</evidence>
<evidence type="ECO:0000313" key="12">
    <source>
        <dbReference type="Proteomes" id="UP000199441"/>
    </source>
</evidence>
<feature type="transmembrane region" description="Helical" evidence="10">
    <location>
        <begin position="270"/>
        <end position="289"/>
    </location>
</feature>
<evidence type="ECO:0000256" key="2">
    <source>
        <dbReference type="ARBA" id="ARBA00022448"/>
    </source>
</evidence>
<dbReference type="GO" id="GO:0006811">
    <property type="term" value="P:monoatomic ion transport"/>
    <property type="evidence" value="ECO:0007669"/>
    <property type="project" value="UniProtKB-KW"/>
</dbReference>
<dbReference type="PIRSF" id="PIRSF006603">
    <property type="entry name" value="DinF"/>
    <property type="match status" value="1"/>
</dbReference>
<proteinExistence type="predicted"/>
<feature type="transmembrane region" description="Helical" evidence="10">
    <location>
        <begin position="41"/>
        <end position="68"/>
    </location>
</feature>
<feature type="transmembrane region" description="Helical" evidence="10">
    <location>
        <begin position="309"/>
        <end position="332"/>
    </location>
</feature>
<keyword evidence="8 10" id="KW-0472">Membrane</keyword>
<name>A0A1H2YCX0_9RHOB</name>
<keyword evidence="2" id="KW-0813">Transport</keyword>
<dbReference type="EMBL" id="FNOI01000003">
    <property type="protein sequence ID" value="SDX02379.1"/>
    <property type="molecule type" value="Genomic_DNA"/>
</dbReference>
<keyword evidence="5 10" id="KW-0812">Transmembrane</keyword>
<organism evidence="11 12">
    <name type="scientific">Litoreibacter albidus</name>
    <dbReference type="NCBI Taxonomy" id="670155"/>
    <lineage>
        <taxon>Bacteria</taxon>
        <taxon>Pseudomonadati</taxon>
        <taxon>Pseudomonadota</taxon>
        <taxon>Alphaproteobacteria</taxon>
        <taxon>Rhodobacterales</taxon>
        <taxon>Roseobacteraceae</taxon>
        <taxon>Litoreibacter</taxon>
    </lineage>
</organism>
<feature type="transmembrane region" description="Helical" evidence="10">
    <location>
        <begin position="157"/>
        <end position="178"/>
    </location>
</feature>
<evidence type="ECO:0000256" key="10">
    <source>
        <dbReference type="SAM" id="Phobius"/>
    </source>
</evidence>
<sequence>MTFTQHLRAVLVLGLPLVGSHLAQFAVQMVDTIMLGWYDTTALAASVLATSFFFVVFIMGAGFSFAVMPMVAEAAASDNSTRIRRVTRMGLWLSVLYALLFLPLMVWSDPLLRSLGQDPELSALAQEYLRIAGFGLFPALLVMVIKSYLAALERTGVVLWVTIMAVFLNVLVNYALIFGNLGMPELGLRGAAIASVISQAITLGVLSLYVVRGPATREHVLFQRIWRPDPEAFREVFRLGWPIGLTNLAESGMFSASALIIGLIGTLPLAAHGIALQITAATFMIHVGLSQAATVRAGRAMGRKDWSGLAVGAQAVVLLSFGAVVLATIAFLAVPDLLMTGFLDPESADRDAVLVIGASLLAVAALFQLVDAGQVMALGLLRGMQDTRWPMYAAAISYWGLGIPASYVLGVMLGFGGVGVWLGLVIGLLFASAALWWRYVHRLRELREAAG</sequence>
<feature type="transmembrane region" description="Helical" evidence="10">
    <location>
        <begin position="190"/>
        <end position="211"/>
    </location>
</feature>
<accession>A0A1H2YCX0</accession>
<dbReference type="NCBIfam" id="TIGR00797">
    <property type="entry name" value="matE"/>
    <property type="match status" value="1"/>
</dbReference>
<keyword evidence="6 10" id="KW-1133">Transmembrane helix</keyword>
<dbReference type="Proteomes" id="UP000199441">
    <property type="component" value="Unassembled WGS sequence"/>
</dbReference>
<keyword evidence="3" id="KW-0050">Antiport</keyword>
<evidence type="ECO:0000256" key="3">
    <source>
        <dbReference type="ARBA" id="ARBA00022449"/>
    </source>
</evidence>
<dbReference type="InterPro" id="IPR002528">
    <property type="entry name" value="MATE_fam"/>
</dbReference>
<evidence type="ECO:0000256" key="8">
    <source>
        <dbReference type="ARBA" id="ARBA00023136"/>
    </source>
</evidence>
<dbReference type="STRING" id="670155.SAMN04488001_2277"/>
<dbReference type="GO" id="GO:0005886">
    <property type="term" value="C:plasma membrane"/>
    <property type="evidence" value="ECO:0007669"/>
    <property type="project" value="UniProtKB-SubCell"/>
</dbReference>
<keyword evidence="7" id="KW-0406">Ion transport</keyword>
<feature type="transmembrane region" description="Helical" evidence="10">
    <location>
        <begin position="128"/>
        <end position="145"/>
    </location>
</feature>
<dbReference type="OrthoDB" id="9780160at2"/>
<dbReference type="PANTHER" id="PTHR43298">
    <property type="entry name" value="MULTIDRUG RESISTANCE PROTEIN NORM-RELATED"/>
    <property type="match status" value="1"/>
</dbReference>
<feature type="transmembrane region" description="Helical" evidence="10">
    <location>
        <begin position="352"/>
        <end position="370"/>
    </location>
</feature>
<dbReference type="GO" id="GO:0042910">
    <property type="term" value="F:xenobiotic transmembrane transporter activity"/>
    <property type="evidence" value="ECO:0007669"/>
    <property type="project" value="InterPro"/>
</dbReference>